<dbReference type="EMBL" id="JAFKCV010000013">
    <property type="protein sequence ID" value="MBN7827095.1"/>
    <property type="molecule type" value="Genomic_DNA"/>
</dbReference>
<feature type="domain" description="Type 4 fimbrial biogenesis protein PilX N-terminal" evidence="1">
    <location>
        <begin position="4"/>
        <end position="54"/>
    </location>
</feature>
<reference evidence="2" key="1">
    <citation type="submission" date="2021-03" db="EMBL/GenBank/DDBJ databases">
        <title>novel species isolated from a fishpond in China.</title>
        <authorList>
            <person name="Lu H."/>
            <person name="Cai Z."/>
        </authorList>
    </citation>
    <scope>NUCLEOTIDE SEQUENCE</scope>
    <source>
        <strain evidence="2">JCM 30855</strain>
    </source>
</reference>
<gene>
    <name evidence="2" type="ORF">J0A66_17825</name>
</gene>
<comment type="caution">
    <text evidence="2">The sequence shown here is derived from an EMBL/GenBank/DDBJ whole genome shotgun (WGS) entry which is preliminary data.</text>
</comment>
<dbReference type="Pfam" id="PF14341">
    <property type="entry name" value="PilX_N"/>
    <property type="match status" value="1"/>
</dbReference>
<keyword evidence="3" id="KW-1185">Reference proteome</keyword>
<accession>A0A939DRW6</accession>
<organism evidence="2 3">
    <name type="scientific">Bowmanella dokdonensis</name>
    <dbReference type="NCBI Taxonomy" id="751969"/>
    <lineage>
        <taxon>Bacteria</taxon>
        <taxon>Pseudomonadati</taxon>
        <taxon>Pseudomonadota</taxon>
        <taxon>Gammaproteobacteria</taxon>
        <taxon>Alteromonadales</taxon>
        <taxon>Alteromonadaceae</taxon>
        <taxon>Bowmanella</taxon>
    </lineage>
</organism>
<evidence type="ECO:0000313" key="3">
    <source>
        <dbReference type="Proteomes" id="UP000664654"/>
    </source>
</evidence>
<evidence type="ECO:0000313" key="2">
    <source>
        <dbReference type="EMBL" id="MBN7827095.1"/>
    </source>
</evidence>
<protein>
    <submittedName>
        <fullName evidence="2">Pilus assembly protein PilZ</fullName>
    </submittedName>
</protein>
<dbReference type="Proteomes" id="UP000664654">
    <property type="component" value="Unassembled WGS sequence"/>
</dbReference>
<evidence type="ECO:0000259" key="1">
    <source>
        <dbReference type="Pfam" id="PF14341"/>
    </source>
</evidence>
<dbReference type="RefSeq" id="WP_206575205.1">
    <property type="nucleotide sequence ID" value="NZ_JAFKCV010000013.1"/>
</dbReference>
<proteinExistence type="predicted"/>
<name>A0A939DRW6_9ALTE</name>
<sequence length="189" mass="19958">MKQQGLVLVLALLVLMSLTILGVSAVSSSLMQNKMAVSMEKQLLAFDAAEAALAGVIFESEDTLVLTDDNLLDPLSEARQDVAIDLTNQDLSCFDPVNWTARQLTSAGLTAGTRHDAAGNYYNNPQLTSWSRTAFVGEQACKGSSNVIGGSNISCHVFLVRGCGQLSGQSYAIANTLKASVFAPAQGNQ</sequence>
<dbReference type="InterPro" id="IPR025746">
    <property type="entry name" value="PilX_N_dom"/>
</dbReference>
<dbReference type="AlphaFoldDB" id="A0A939DRW6"/>